<dbReference type="AlphaFoldDB" id="A0AAP0DD03"/>
<protein>
    <submittedName>
        <fullName evidence="1">Uncharacterized protein</fullName>
    </submittedName>
</protein>
<gene>
    <name evidence="1" type="ORF">SSX86_010708</name>
</gene>
<evidence type="ECO:0000313" key="2">
    <source>
        <dbReference type="Proteomes" id="UP001408789"/>
    </source>
</evidence>
<keyword evidence="2" id="KW-1185">Reference proteome</keyword>
<accession>A0AAP0DD03</accession>
<dbReference type="EMBL" id="JBCNJP010000012">
    <property type="protein sequence ID" value="KAK9070307.1"/>
    <property type="molecule type" value="Genomic_DNA"/>
</dbReference>
<comment type="caution">
    <text evidence="1">The sequence shown here is derived from an EMBL/GenBank/DDBJ whole genome shotgun (WGS) entry which is preliminary data.</text>
</comment>
<reference evidence="1 2" key="1">
    <citation type="submission" date="2024-04" db="EMBL/GenBank/DDBJ databases">
        <title>The reference genome of an endangered Asteraceae, Deinandra increscens subsp. villosa, native to the Central Coast of California.</title>
        <authorList>
            <person name="Guilliams M."/>
            <person name="Hasenstab-Lehman K."/>
            <person name="Meyer R."/>
            <person name="Mcevoy S."/>
        </authorList>
    </citation>
    <scope>NUCLEOTIDE SEQUENCE [LARGE SCALE GENOMIC DNA]</scope>
    <source>
        <tissue evidence="1">Leaf</tissue>
    </source>
</reference>
<organism evidence="1 2">
    <name type="scientific">Deinandra increscens subsp. villosa</name>
    <dbReference type="NCBI Taxonomy" id="3103831"/>
    <lineage>
        <taxon>Eukaryota</taxon>
        <taxon>Viridiplantae</taxon>
        <taxon>Streptophyta</taxon>
        <taxon>Embryophyta</taxon>
        <taxon>Tracheophyta</taxon>
        <taxon>Spermatophyta</taxon>
        <taxon>Magnoliopsida</taxon>
        <taxon>eudicotyledons</taxon>
        <taxon>Gunneridae</taxon>
        <taxon>Pentapetalae</taxon>
        <taxon>asterids</taxon>
        <taxon>campanulids</taxon>
        <taxon>Asterales</taxon>
        <taxon>Asteraceae</taxon>
        <taxon>Asteroideae</taxon>
        <taxon>Heliantheae alliance</taxon>
        <taxon>Madieae</taxon>
        <taxon>Madiinae</taxon>
        <taxon>Deinandra</taxon>
    </lineage>
</organism>
<sequence>MDCLRPRFSNRWYESPTSTSGYFRPPMERPPANNVSFHPAGQNIVPAGKFLFHFWMMNDNDDLGLFDSVDDRQRVMEATRKAKKGAGGRKGGVPRKKVVPRSITVSQQYSVGHGGSQILPSHNSWKPT</sequence>
<name>A0AAP0DD03_9ASTR</name>
<evidence type="ECO:0000313" key="1">
    <source>
        <dbReference type="EMBL" id="KAK9070307.1"/>
    </source>
</evidence>
<proteinExistence type="predicted"/>
<dbReference type="Proteomes" id="UP001408789">
    <property type="component" value="Unassembled WGS sequence"/>
</dbReference>